<proteinExistence type="inferred from homology"/>
<accession>A0A168LL46</accession>
<comment type="cofactor">
    <cofactor evidence="1">
        <name>Zn(2+)</name>
        <dbReference type="ChEBI" id="CHEBI:29105"/>
    </cofactor>
</comment>
<keyword evidence="3" id="KW-0378">Hydrolase</keyword>
<keyword evidence="4" id="KW-0862">Zinc</keyword>
<dbReference type="EMBL" id="LVJI01000027">
    <property type="protein sequence ID" value="OAB43539.1"/>
    <property type="molecule type" value="Genomic_DNA"/>
</dbReference>
<dbReference type="Gene3D" id="3.40.50.10310">
    <property type="entry name" value="Creatininase"/>
    <property type="match status" value="1"/>
</dbReference>
<dbReference type="RefSeq" id="WP_068651485.1">
    <property type="nucleotide sequence ID" value="NZ_CP043611.1"/>
</dbReference>
<dbReference type="Proteomes" id="UP000077355">
    <property type="component" value="Unassembled WGS sequence"/>
</dbReference>
<comment type="similarity">
    <text evidence="5">Belongs to the creatininase superfamily.</text>
</comment>
<dbReference type="GO" id="GO:0046872">
    <property type="term" value="F:metal ion binding"/>
    <property type="evidence" value="ECO:0007669"/>
    <property type="project" value="UniProtKB-KW"/>
</dbReference>
<dbReference type="Pfam" id="PF02633">
    <property type="entry name" value="Creatininase"/>
    <property type="match status" value="1"/>
</dbReference>
<dbReference type="OrthoDB" id="9801445at2"/>
<sequence>MRTRFLSKMTNGEVEQYLDRNDIIYVPVGVTETHGALPLDSETVLAEAIAIIMAEESDGIVLHNLPYFFAGGTNVGRGTIQMSVKDGMTYLDKIAKSLLKQGFRRQIYVTSHGPAYLTVSGMVRDFFDETKVPVLYIDMLKAAESVNLNLMETFHDMSIGAYKVLGRLEDVPLNVPESHSVTYDVQHMLAGMSKNPGNALGKYAYQSGAVGSYFNEPSDHMATLLLKTPEEREAHADAGVQAINELVKALDMPTIVETLRQVDAYTKDTILPKYGAHLLGGKA</sequence>
<organism evidence="6 7">
    <name type="scientific">Paenibacillus antarcticus</name>
    <dbReference type="NCBI Taxonomy" id="253703"/>
    <lineage>
        <taxon>Bacteria</taxon>
        <taxon>Bacillati</taxon>
        <taxon>Bacillota</taxon>
        <taxon>Bacilli</taxon>
        <taxon>Bacillales</taxon>
        <taxon>Paenibacillaceae</taxon>
        <taxon>Paenibacillus</taxon>
    </lineage>
</organism>
<dbReference type="SUPFAM" id="SSF102215">
    <property type="entry name" value="Creatininase"/>
    <property type="match status" value="1"/>
</dbReference>
<comment type="caution">
    <text evidence="6">The sequence shown here is derived from an EMBL/GenBank/DDBJ whole genome shotgun (WGS) entry which is preliminary data.</text>
</comment>
<keyword evidence="2" id="KW-0479">Metal-binding</keyword>
<evidence type="ECO:0000256" key="5">
    <source>
        <dbReference type="ARBA" id="ARBA00024029"/>
    </source>
</evidence>
<keyword evidence="7" id="KW-1185">Reference proteome</keyword>
<evidence type="ECO:0000256" key="3">
    <source>
        <dbReference type="ARBA" id="ARBA00022801"/>
    </source>
</evidence>
<evidence type="ECO:0000256" key="1">
    <source>
        <dbReference type="ARBA" id="ARBA00001947"/>
    </source>
</evidence>
<dbReference type="PANTHER" id="PTHR35005">
    <property type="entry name" value="3-DEHYDRO-SCYLLO-INOSOSE HYDROLASE"/>
    <property type="match status" value="1"/>
</dbReference>
<dbReference type="GO" id="GO:0009231">
    <property type="term" value="P:riboflavin biosynthetic process"/>
    <property type="evidence" value="ECO:0007669"/>
    <property type="project" value="TreeGrafter"/>
</dbReference>
<evidence type="ECO:0000313" key="6">
    <source>
        <dbReference type="EMBL" id="OAB43539.1"/>
    </source>
</evidence>
<reference evidence="6 7" key="1">
    <citation type="submission" date="2016-03" db="EMBL/GenBank/DDBJ databases">
        <title>Draft genome sequence of Paenibacillus antarcticus CECT 5836.</title>
        <authorList>
            <person name="Shin S.-K."/>
            <person name="Yi H."/>
        </authorList>
    </citation>
    <scope>NUCLEOTIDE SEQUENCE [LARGE SCALE GENOMIC DNA]</scope>
    <source>
        <strain evidence="6 7">CECT 5836</strain>
    </source>
</reference>
<evidence type="ECO:0000256" key="2">
    <source>
        <dbReference type="ARBA" id="ARBA00022723"/>
    </source>
</evidence>
<protein>
    <recommendedName>
        <fullName evidence="8">Creatinine amidohydrolase</fullName>
    </recommendedName>
</protein>
<evidence type="ECO:0000313" key="7">
    <source>
        <dbReference type="Proteomes" id="UP000077355"/>
    </source>
</evidence>
<dbReference type="GO" id="GO:0016811">
    <property type="term" value="F:hydrolase activity, acting on carbon-nitrogen (but not peptide) bonds, in linear amides"/>
    <property type="evidence" value="ECO:0007669"/>
    <property type="project" value="TreeGrafter"/>
</dbReference>
<dbReference type="InterPro" id="IPR024087">
    <property type="entry name" value="Creatininase-like_sf"/>
</dbReference>
<dbReference type="AlphaFoldDB" id="A0A168LL46"/>
<gene>
    <name evidence="6" type="ORF">PBAT_17920</name>
</gene>
<evidence type="ECO:0008006" key="8">
    <source>
        <dbReference type="Google" id="ProtNLM"/>
    </source>
</evidence>
<name>A0A168LL46_9BACL</name>
<evidence type="ECO:0000256" key="4">
    <source>
        <dbReference type="ARBA" id="ARBA00022833"/>
    </source>
</evidence>
<dbReference type="InterPro" id="IPR003785">
    <property type="entry name" value="Creatininase/forma_Hydrolase"/>
</dbReference>
<dbReference type="PANTHER" id="PTHR35005:SF1">
    <property type="entry name" value="2-AMINO-5-FORMYLAMINO-6-RIBOSYLAMINOPYRIMIDIN-4(3H)-ONE 5'-MONOPHOSPHATE DEFORMYLASE"/>
    <property type="match status" value="1"/>
</dbReference>